<dbReference type="PRINTS" id="PR00087">
    <property type="entry name" value="LIPOXYGENASE"/>
</dbReference>
<feature type="domain" description="Lipoxygenase" evidence="16">
    <location>
        <begin position="134"/>
        <end position="684"/>
    </location>
</feature>
<dbReference type="PROSITE" id="PS50095">
    <property type="entry name" value="PLAT"/>
    <property type="match status" value="1"/>
</dbReference>
<evidence type="ECO:0000256" key="2">
    <source>
        <dbReference type="ARBA" id="ARBA00005189"/>
    </source>
</evidence>
<feature type="binding site" evidence="10">
    <location>
        <position position="381"/>
    </location>
    <ligand>
        <name>Fe cation</name>
        <dbReference type="ChEBI" id="CHEBI:24875"/>
        <note>catalytic</note>
    </ligand>
</feature>
<dbReference type="PROSITE" id="PS00711">
    <property type="entry name" value="LIPOXYGENASE_1"/>
    <property type="match status" value="1"/>
</dbReference>
<keyword evidence="7 14" id="KW-0560">Oxidoreductase</keyword>
<accession>A0A8C7I422</accession>
<sequence>MFPCCCCSRDKSVIYKAEVFTGEMLHAGTTNSIYIHLRGTMDSSHRICLPKSRFIGGHRRGAVIELDVFCPSSLGHLEFVVLESEPYLPFCFLNDDWFCSKVVVTTPEGDTVNFPCYHWISGNERLMFREATGKLIFNETWPEAIEERKKELQSRQKVYRWSIYAEGLPEIMKVDSASDLPAEVRFSFTKDLEFKFTAVEALLSLKLETHSTNKKQWKSLDELSHVFNGHKTDVYEYVEKNWKEDTFFGYQLLNGINPMMIHRCSKLPENFPVTEDMVKASLFGKNLEAEIQKGNIFLVDYKRLHGVTANVIHGKQHFLAAPLCLLYVTPEDKLIPIAIQLKQEPGEDNPIFLPTDSEYDWLLAKIFVRSADFAEHELNFHLLRTHLLAEVFAMSTLRNLPMVHPIYKLLISHFRYTLQINTLARQALISENGLFTENASVGGPGMVEFLKKAVASLTYSSLCMPEDITARGLESIPNFLYRDDGLRLWDIVHRFVHNVIGHYYTCDSDVQKDTELQNWIEEIFFHGFLAETSTGIPQSFSSVTELVRFLTMVIFTVSVQHAAVNNGQFDFGGWMPNFPISLQLPPPTTKGQCTESTMLKTFPDINTTVNGMAAVYLLSRQSTDYVALGNGYQDHFSEKTPLELIHETQNVLKKYNFEIQGRNVSLPLSYTYLNPNNVENSVAL</sequence>
<comment type="similarity">
    <text evidence="3 14">Belongs to the lipoxygenase family.</text>
</comment>
<dbReference type="InterPro" id="IPR036392">
    <property type="entry name" value="PLAT/LH2_dom_sf"/>
</dbReference>
<dbReference type="Gene3D" id="3.10.450.60">
    <property type="match status" value="1"/>
</dbReference>
<dbReference type="SMART" id="SM00308">
    <property type="entry name" value="LH2"/>
    <property type="match status" value="1"/>
</dbReference>
<keyword evidence="18" id="KW-1185">Reference proteome</keyword>
<dbReference type="GO" id="GO:0005737">
    <property type="term" value="C:cytoplasm"/>
    <property type="evidence" value="ECO:0007669"/>
    <property type="project" value="UniProtKB-SubCell"/>
</dbReference>
<dbReference type="PANTHER" id="PTHR11771">
    <property type="entry name" value="LIPOXYGENASE"/>
    <property type="match status" value="1"/>
</dbReference>
<feature type="binding site" evidence="11">
    <location>
        <position position="95"/>
    </location>
    <ligand>
        <name>Ca(2+)</name>
        <dbReference type="ChEBI" id="CHEBI:29108"/>
        <label>1</label>
    </ligand>
</feature>
<dbReference type="PROSITE" id="PS51393">
    <property type="entry name" value="LIPOXYGENASE_3"/>
    <property type="match status" value="1"/>
</dbReference>
<evidence type="ECO:0000256" key="10">
    <source>
        <dbReference type="PIRSR" id="PIRSR601885-1"/>
    </source>
</evidence>
<feature type="domain" description="PLAT" evidence="15">
    <location>
        <begin position="13"/>
        <end position="134"/>
    </location>
</feature>
<evidence type="ECO:0000256" key="4">
    <source>
        <dbReference type="ARBA" id="ARBA00022490"/>
    </source>
</evidence>
<dbReference type="GO" id="GO:0005506">
    <property type="term" value="F:iron ion binding"/>
    <property type="evidence" value="ECO:0007669"/>
    <property type="project" value="InterPro"/>
</dbReference>
<evidence type="ECO:0000256" key="7">
    <source>
        <dbReference type="ARBA" id="ARBA00023002"/>
    </source>
</evidence>
<dbReference type="InterPro" id="IPR013819">
    <property type="entry name" value="LipOase_C"/>
</dbReference>
<dbReference type="PRINTS" id="PR00467">
    <property type="entry name" value="MAMLPOXGNASE"/>
</dbReference>
<evidence type="ECO:0000256" key="13">
    <source>
        <dbReference type="PROSITE-ProRule" id="PRU00152"/>
    </source>
</evidence>
<dbReference type="InterPro" id="IPR001885">
    <property type="entry name" value="LipOase_mml"/>
</dbReference>
<dbReference type="Pfam" id="PF01477">
    <property type="entry name" value="PLAT"/>
    <property type="match status" value="1"/>
</dbReference>
<evidence type="ECO:0000256" key="12">
    <source>
        <dbReference type="PIRSR" id="PIRSR601885-3"/>
    </source>
</evidence>
<dbReference type="Proteomes" id="UP000694557">
    <property type="component" value="Unassembled WGS sequence"/>
</dbReference>
<evidence type="ECO:0000256" key="11">
    <source>
        <dbReference type="PIRSR" id="PIRSR601885-2"/>
    </source>
</evidence>
<evidence type="ECO:0000259" key="16">
    <source>
        <dbReference type="PROSITE" id="PS51393"/>
    </source>
</evidence>
<keyword evidence="11" id="KW-0106">Calcium</keyword>
<dbReference type="KEGG" id="oki:109877031"/>
<dbReference type="InterPro" id="IPR020833">
    <property type="entry name" value="LipOase_Fe_BS"/>
</dbReference>
<reference evidence="17" key="1">
    <citation type="submission" date="2025-08" db="UniProtKB">
        <authorList>
            <consortium name="Ensembl"/>
        </authorList>
    </citation>
    <scope>IDENTIFICATION</scope>
</reference>
<reference evidence="17" key="2">
    <citation type="submission" date="2025-09" db="UniProtKB">
        <authorList>
            <consortium name="Ensembl"/>
        </authorList>
    </citation>
    <scope>IDENTIFICATION</scope>
</reference>
<feature type="site" description="Essential for stabilizing binding to COTL1" evidence="12">
    <location>
        <position position="119"/>
    </location>
</feature>
<dbReference type="AlphaFoldDB" id="A0A8C7I422"/>
<evidence type="ECO:0000256" key="1">
    <source>
        <dbReference type="ARBA" id="ARBA00004496"/>
    </source>
</evidence>
<dbReference type="InterPro" id="IPR036226">
    <property type="entry name" value="LipOase_C_sf"/>
</dbReference>
<dbReference type="GO" id="GO:0016702">
    <property type="term" value="F:oxidoreductase activity, acting on single donors with incorporation of molecular oxygen, incorporation of two atoms of oxygen"/>
    <property type="evidence" value="ECO:0007669"/>
    <property type="project" value="InterPro"/>
</dbReference>
<feature type="binding site" evidence="10">
    <location>
        <position position="561"/>
    </location>
    <ligand>
        <name>Fe cation</name>
        <dbReference type="ChEBI" id="CHEBI:24875"/>
        <note>catalytic</note>
    </ligand>
</feature>
<dbReference type="SUPFAM" id="SSF48484">
    <property type="entry name" value="Lipoxigenase"/>
    <property type="match status" value="1"/>
</dbReference>
<dbReference type="Gene3D" id="1.20.245.10">
    <property type="entry name" value="Lipoxygenase-1, Domain 5"/>
    <property type="match status" value="1"/>
</dbReference>
<feature type="binding site" evidence="10">
    <location>
        <position position="386"/>
    </location>
    <ligand>
        <name>Fe cation</name>
        <dbReference type="ChEBI" id="CHEBI:24875"/>
        <note>catalytic</note>
    </ligand>
</feature>
<organism evidence="17 18">
    <name type="scientific">Oncorhynchus kisutch</name>
    <name type="common">Coho salmon</name>
    <name type="synonym">Salmo kisutch</name>
    <dbReference type="NCBI Taxonomy" id="8019"/>
    <lineage>
        <taxon>Eukaryota</taxon>
        <taxon>Metazoa</taxon>
        <taxon>Chordata</taxon>
        <taxon>Craniata</taxon>
        <taxon>Vertebrata</taxon>
        <taxon>Euteleostomi</taxon>
        <taxon>Actinopterygii</taxon>
        <taxon>Neopterygii</taxon>
        <taxon>Teleostei</taxon>
        <taxon>Protacanthopterygii</taxon>
        <taxon>Salmoniformes</taxon>
        <taxon>Salmonidae</taxon>
        <taxon>Salmoninae</taxon>
        <taxon>Oncorhynchus</taxon>
    </lineage>
</organism>
<proteinExistence type="inferred from homology"/>
<comment type="cofactor">
    <cofactor evidence="10">
        <name>Fe cation</name>
        <dbReference type="ChEBI" id="CHEBI:24875"/>
    </cofactor>
    <text evidence="10">Binds 1 Fe cation per subunit.</text>
</comment>
<feature type="binding site" evidence="11">
    <location>
        <position position="28"/>
    </location>
    <ligand>
        <name>Ca(2+)</name>
        <dbReference type="ChEBI" id="CHEBI:29108"/>
        <label>1</label>
    </ligand>
</feature>
<dbReference type="Gene3D" id="2.60.60.20">
    <property type="entry name" value="PLAT/LH2 domain"/>
    <property type="match status" value="1"/>
</dbReference>
<evidence type="ECO:0000256" key="14">
    <source>
        <dbReference type="RuleBase" id="RU003974"/>
    </source>
</evidence>
<evidence type="ECO:0000256" key="6">
    <source>
        <dbReference type="ARBA" id="ARBA00022964"/>
    </source>
</evidence>
<dbReference type="InterPro" id="IPR000907">
    <property type="entry name" value="LipOase"/>
</dbReference>
<evidence type="ECO:0000313" key="17">
    <source>
        <dbReference type="Ensembl" id="ENSOKIP00005067914.1"/>
    </source>
</evidence>
<comment type="subcellular location">
    <subcellularLocation>
        <location evidence="1">Cytoplasm</location>
    </subcellularLocation>
</comment>
<dbReference type="SUPFAM" id="SSF49723">
    <property type="entry name" value="Lipase/lipooxygenase domain (PLAT/LH2 domain)"/>
    <property type="match status" value="1"/>
</dbReference>
<keyword evidence="5 10" id="KW-0479">Metal-binding</keyword>
<dbReference type="GeneTree" id="ENSGT00940000156796"/>
<evidence type="ECO:0000313" key="18">
    <source>
        <dbReference type="Proteomes" id="UP000694557"/>
    </source>
</evidence>
<dbReference type="GO" id="GO:0034440">
    <property type="term" value="P:lipid oxidation"/>
    <property type="evidence" value="ECO:0007669"/>
    <property type="project" value="InterPro"/>
</dbReference>
<comment type="caution">
    <text evidence="13">Lacks conserved residue(s) required for the propagation of feature annotation.</text>
</comment>
<feature type="binding site" evidence="11">
    <location>
        <position position="96"/>
    </location>
    <ligand>
        <name>Ca(2+)</name>
        <dbReference type="ChEBI" id="CHEBI:29108"/>
        <label>1</label>
    </ligand>
</feature>
<name>A0A8C7I422_ONCKI</name>
<evidence type="ECO:0000256" key="8">
    <source>
        <dbReference type="ARBA" id="ARBA00023004"/>
    </source>
</evidence>
<gene>
    <name evidence="17" type="primary">LOC116352906</name>
</gene>
<keyword evidence="8 10" id="KW-0408">Iron</keyword>
<dbReference type="Pfam" id="PF00305">
    <property type="entry name" value="Lipoxygenase"/>
    <property type="match status" value="1"/>
</dbReference>
<evidence type="ECO:0000256" key="5">
    <source>
        <dbReference type="ARBA" id="ARBA00022723"/>
    </source>
</evidence>
<protein>
    <submittedName>
        <fullName evidence="17">Hydroperoxide isomerase ALOXE3-like</fullName>
    </submittedName>
</protein>
<keyword evidence="9" id="KW-0443">Lipid metabolism</keyword>
<comment type="pathway">
    <text evidence="2">Lipid metabolism.</text>
</comment>
<dbReference type="InterPro" id="IPR001024">
    <property type="entry name" value="PLAT/LH2_dom"/>
</dbReference>
<dbReference type="Ensembl" id="ENSOKIT00005072232.1">
    <property type="protein sequence ID" value="ENSOKIP00005067914.1"/>
    <property type="gene ID" value="ENSOKIG00005029033.1"/>
</dbReference>
<evidence type="ECO:0000256" key="3">
    <source>
        <dbReference type="ARBA" id="ARBA00009419"/>
    </source>
</evidence>
<evidence type="ECO:0000259" key="15">
    <source>
        <dbReference type="PROSITE" id="PS50095"/>
    </source>
</evidence>
<evidence type="ECO:0000256" key="9">
    <source>
        <dbReference type="ARBA" id="ARBA00023098"/>
    </source>
</evidence>
<keyword evidence="4" id="KW-0963">Cytoplasm</keyword>
<keyword evidence="6 14" id="KW-0223">Dioxygenase</keyword>
<dbReference type="FunFam" id="1.20.245.10:FF:000001">
    <property type="entry name" value="Arachidonate 5-lipoxygenase a"/>
    <property type="match status" value="1"/>
</dbReference>